<dbReference type="EMBL" id="JASBWR010000121">
    <property type="protein sequence ID" value="KAJ9093604.1"/>
    <property type="molecule type" value="Genomic_DNA"/>
</dbReference>
<evidence type="ECO:0000313" key="1">
    <source>
        <dbReference type="EMBL" id="KAJ9093604.1"/>
    </source>
</evidence>
<evidence type="ECO:0000313" key="2">
    <source>
        <dbReference type="Proteomes" id="UP001241377"/>
    </source>
</evidence>
<gene>
    <name evidence="1" type="ORF">QFC19_008271</name>
</gene>
<accession>A0ACC2V343</accession>
<protein>
    <submittedName>
        <fullName evidence="1">Uncharacterized protein</fullName>
    </submittedName>
</protein>
<name>A0ACC2V343_9TREE</name>
<comment type="caution">
    <text evidence="1">The sequence shown here is derived from an EMBL/GenBank/DDBJ whole genome shotgun (WGS) entry which is preliminary data.</text>
</comment>
<proteinExistence type="predicted"/>
<keyword evidence="2" id="KW-1185">Reference proteome</keyword>
<sequence length="592" mass="65945">MGIKGIVPYIKRTHPELIKEIPKRWSSPELRGRTVAIDGPLLTSRFFFAAGGQELEEKRMIIGWHALITTMRKAGVTPITVWDVKGERPWKIKEHTRRELQRQLHLSRVLHEDQRQVRLDKGNAENAFRDVSKEIESLIQEVQSSSRPSQRYRGRESAEDAESQAEAETEDSTPIEDRSVETARDPEDGTAIVEDVPAALAAKGGIIADKMVQRTLSESDMDKQQTADTIDLGIINPIENDVQRFGEEDKSLADAQRLGESSSEGVPIETASDMEAGAPVTDDASTFLVTETDIIEDVEIKRALVEPDREYTESPRQMTLTTEEALRLQDIAQAISSGDYEASQIMEFGKDFTDLKERARLVARTYERGHKIPSKWELEECQELMHVMGVPVILAHPPFEAEGLASAMALAGIADFVGTEDTDVLGYEAPLLRNVATNHRPMEIVDGNTLRSAFNLSPQQFIDFLVLMGTDANSRIPGIGPIKAMKMIQQHESIEGILDHNEKLRSLVGPEYLQEVDAARQVFTVLPPLPAIEDLKLPQPDEKVIVDFMRQEHGIDLSSDPGIPNVTEADVELAYEAYQGQSSPEVEETLPS</sequence>
<dbReference type="Proteomes" id="UP001241377">
    <property type="component" value="Unassembled WGS sequence"/>
</dbReference>
<organism evidence="1 2">
    <name type="scientific">Naganishia cerealis</name>
    <dbReference type="NCBI Taxonomy" id="610337"/>
    <lineage>
        <taxon>Eukaryota</taxon>
        <taxon>Fungi</taxon>
        <taxon>Dikarya</taxon>
        <taxon>Basidiomycota</taxon>
        <taxon>Agaricomycotina</taxon>
        <taxon>Tremellomycetes</taxon>
        <taxon>Filobasidiales</taxon>
        <taxon>Filobasidiaceae</taxon>
        <taxon>Naganishia</taxon>
    </lineage>
</organism>
<reference evidence="1" key="1">
    <citation type="submission" date="2023-04" db="EMBL/GenBank/DDBJ databases">
        <title>Draft Genome sequencing of Naganishia species isolated from polar environments using Oxford Nanopore Technology.</title>
        <authorList>
            <person name="Leo P."/>
            <person name="Venkateswaran K."/>
        </authorList>
    </citation>
    <scope>NUCLEOTIDE SEQUENCE</scope>
    <source>
        <strain evidence="1">MNA-CCFEE 5261</strain>
    </source>
</reference>